<evidence type="ECO:0000256" key="5">
    <source>
        <dbReference type="ARBA" id="ARBA00023136"/>
    </source>
</evidence>
<feature type="transmembrane region" description="Helical" evidence="6">
    <location>
        <begin position="134"/>
        <end position="153"/>
    </location>
</feature>
<keyword evidence="2" id="KW-0813">Transport</keyword>
<dbReference type="PANTHER" id="PTHR45649">
    <property type="entry name" value="AMINO-ACID PERMEASE BAT1"/>
    <property type="match status" value="1"/>
</dbReference>
<dbReference type="GeneID" id="74304667"/>
<feature type="transmembrane region" description="Helical" evidence="6">
    <location>
        <begin position="20"/>
        <end position="41"/>
    </location>
</feature>
<dbReference type="Gene3D" id="1.20.1740.10">
    <property type="entry name" value="Amino acid/polyamine transporter I"/>
    <property type="match status" value="1"/>
</dbReference>
<comment type="caution">
    <text evidence="7">The sequence shown here is derived from an EMBL/GenBank/DDBJ whole genome shotgun (WGS) entry which is preliminary data.</text>
</comment>
<comment type="subcellular location">
    <subcellularLocation>
        <location evidence="1">Membrane</location>
        <topology evidence="1">Multi-pass membrane protein</topology>
    </subcellularLocation>
</comment>
<reference evidence="7 8" key="1">
    <citation type="submission" date="2012-10" db="EMBL/GenBank/DDBJ databases">
        <title>The draft sequence of the Mycobacterium pheli genome.</title>
        <authorList>
            <person name="Pettersson B.M.F."/>
            <person name="Das S."/>
            <person name="Dasgupta S."/>
            <person name="Bhattacharya A."/>
            <person name="Kirsebom L.A."/>
        </authorList>
    </citation>
    <scope>NUCLEOTIDE SEQUENCE [LARGE SCALE GENOMIC DNA]</scope>
    <source>
        <strain evidence="7 8">CCUG 21000</strain>
    </source>
</reference>
<feature type="transmembrane region" description="Helical" evidence="6">
    <location>
        <begin position="408"/>
        <end position="431"/>
    </location>
</feature>
<protein>
    <submittedName>
        <fullName evidence="7">Amino acid permease</fullName>
    </submittedName>
</protein>
<feature type="transmembrane region" description="Helical" evidence="6">
    <location>
        <begin position="287"/>
        <end position="311"/>
    </location>
</feature>
<sequence>MSSTIDTADRPQVLRREFNLWSAFAFAFAFISPIVALYAIFGLALTAAGPSFWWGFALVFGGQFLVALVFATLVSRWPLEGSIYQWSRRLLGTGYGWFAGWAYMWTLVIAMATVALGAAGFVANIIGIEDPSGGTLALIALVILLGGTAINLIGRTALKVFMTASIVAEVIGSLGLGTWLLLFHRQQPLSVLFDGGGPGVDTWSWLSGPFLLAVAFIGFSFVGFESAGSIAEEVHEPRRHLPKAVLFSLTFIALVVAYSSLAIILAVPDFDALADQADPVYYTLTEALGAHIAKPVEVLFIIGFLASFLALQTSGSRVIWAYARDGALPGAGALARLRGEARIPALAILVTTVIGAALFGLSVVAGEIYTLMVNFTSGGFYLSFLFPLVGFLVVLLRRQWTPARFSLGAATLPVAAVAVVWAVLQFLNISWPRAAFEHRYLDWSVWIGIAVLVVLGASLFASVRGRITATGVIDEIEARDEEADR</sequence>
<dbReference type="PANTHER" id="PTHR45649:SF26">
    <property type="entry name" value="OS04G0435100 PROTEIN"/>
    <property type="match status" value="1"/>
</dbReference>
<dbReference type="InterPro" id="IPR002293">
    <property type="entry name" value="AA/rel_permease1"/>
</dbReference>
<evidence type="ECO:0000256" key="2">
    <source>
        <dbReference type="ARBA" id="ARBA00022448"/>
    </source>
</evidence>
<gene>
    <name evidence="7" type="ORF">MPHL21000_02505</name>
</gene>
<feature type="transmembrane region" description="Helical" evidence="6">
    <location>
        <begin position="378"/>
        <end position="396"/>
    </location>
</feature>
<feature type="transmembrane region" description="Helical" evidence="6">
    <location>
        <begin position="203"/>
        <end position="224"/>
    </location>
</feature>
<name>A0A5N5VDR1_MYCPH</name>
<accession>A0A5N5VDR1</accession>
<evidence type="ECO:0000256" key="6">
    <source>
        <dbReference type="SAM" id="Phobius"/>
    </source>
</evidence>
<keyword evidence="4 6" id="KW-1133">Transmembrane helix</keyword>
<keyword evidence="5 6" id="KW-0472">Membrane</keyword>
<feature type="transmembrane region" description="Helical" evidence="6">
    <location>
        <begin position="443"/>
        <end position="463"/>
    </location>
</feature>
<dbReference type="GO" id="GO:0016020">
    <property type="term" value="C:membrane"/>
    <property type="evidence" value="ECO:0007669"/>
    <property type="project" value="UniProtKB-SubCell"/>
</dbReference>
<keyword evidence="8" id="KW-1185">Reference proteome</keyword>
<dbReference type="PIRSF" id="PIRSF006060">
    <property type="entry name" value="AA_transporter"/>
    <property type="match status" value="1"/>
</dbReference>
<organism evidence="7 8">
    <name type="scientific">Mycolicibacterium phlei DSM 43239 = CCUG 21000</name>
    <dbReference type="NCBI Taxonomy" id="1226750"/>
    <lineage>
        <taxon>Bacteria</taxon>
        <taxon>Bacillati</taxon>
        <taxon>Actinomycetota</taxon>
        <taxon>Actinomycetes</taxon>
        <taxon>Mycobacteriales</taxon>
        <taxon>Mycobacteriaceae</taxon>
        <taxon>Mycolicibacterium</taxon>
    </lineage>
</organism>
<feature type="transmembrane region" description="Helical" evidence="6">
    <location>
        <begin position="160"/>
        <end position="183"/>
    </location>
</feature>
<evidence type="ECO:0000313" key="8">
    <source>
        <dbReference type="Proteomes" id="UP000325690"/>
    </source>
</evidence>
<feature type="transmembrane region" description="Helical" evidence="6">
    <location>
        <begin position="53"/>
        <end position="74"/>
    </location>
</feature>
<evidence type="ECO:0000256" key="3">
    <source>
        <dbReference type="ARBA" id="ARBA00022692"/>
    </source>
</evidence>
<dbReference type="GO" id="GO:0022857">
    <property type="term" value="F:transmembrane transporter activity"/>
    <property type="evidence" value="ECO:0007669"/>
    <property type="project" value="InterPro"/>
</dbReference>
<evidence type="ECO:0000313" key="7">
    <source>
        <dbReference type="EMBL" id="KAB7759918.1"/>
    </source>
</evidence>
<proteinExistence type="predicted"/>
<evidence type="ECO:0000256" key="4">
    <source>
        <dbReference type="ARBA" id="ARBA00022989"/>
    </source>
</evidence>
<evidence type="ECO:0000256" key="1">
    <source>
        <dbReference type="ARBA" id="ARBA00004141"/>
    </source>
</evidence>
<feature type="transmembrane region" description="Helical" evidence="6">
    <location>
        <begin position="95"/>
        <end position="128"/>
    </location>
</feature>
<dbReference type="EMBL" id="ANBP01000001">
    <property type="protein sequence ID" value="KAB7759918.1"/>
    <property type="molecule type" value="Genomic_DNA"/>
</dbReference>
<dbReference type="Pfam" id="PF13520">
    <property type="entry name" value="AA_permease_2"/>
    <property type="match status" value="1"/>
</dbReference>
<dbReference type="RefSeq" id="WP_061480868.1">
    <property type="nucleotide sequence ID" value="NZ_ANBO01000001.1"/>
</dbReference>
<dbReference type="Proteomes" id="UP000325690">
    <property type="component" value="Unassembled WGS sequence"/>
</dbReference>
<feature type="transmembrane region" description="Helical" evidence="6">
    <location>
        <begin position="245"/>
        <end position="267"/>
    </location>
</feature>
<feature type="transmembrane region" description="Helical" evidence="6">
    <location>
        <begin position="346"/>
        <end position="372"/>
    </location>
</feature>
<keyword evidence="3 6" id="KW-0812">Transmembrane</keyword>
<dbReference type="AlphaFoldDB" id="A0A5N5VDR1"/>